<name>A0A135UW03_9PEZI</name>
<evidence type="ECO:0000256" key="1">
    <source>
        <dbReference type="SAM" id="MobiDB-lite"/>
    </source>
</evidence>
<feature type="compositionally biased region" description="Basic and acidic residues" evidence="1">
    <location>
        <begin position="72"/>
        <end position="110"/>
    </location>
</feature>
<proteinExistence type="predicted"/>
<keyword evidence="3" id="KW-1185">Reference proteome</keyword>
<sequence>MAPNATAADLADLATSHKMGPEHNTNQPGPSTGPATSGNPAAATTQGISQGDYAGVKEEEMAMQRLHAAIQQERRAQIEEAKRQEGEDKAEKAKKERLQKAAQKEQEQKARLQRALQATPEELAKHEERMRDTEEDRRRERHQAAINSSINGYLEAMGRKPRR</sequence>
<dbReference type="OrthoDB" id="10531123at2759"/>
<accession>A0A135UW03</accession>
<gene>
    <name evidence="2" type="ORF">CSAL01_04679</name>
</gene>
<dbReference type="EMBL" id="JFFI01000954">
    <property type="protein sequence ID" value="KXH64590.1"/>
    <property type="molecule type" value="Genomic_DNA"/>
</dbReference>
<feature type="compositionally biased region" description="Low complexity" evidence="1">
    <location>
        <begin position="1"/>
        <end position="14"/>
    </location>
</feature>
<feature type="compositionally biased region" description="Basic and acidic residues" evidence="1">
    <location>
        <begin position="122"/>
        <end position="138"/>
    </location>
</feature>
<dbReference type="Proteomes" id="UP000070121">
    <property type="component" value="Unassembled WGS sequence"/>
</dbReference>
<evidence type="ECO:0000313" key="2">
    <source>
        <dbReference type="EMBL" id="KXH64590.1"/>
    </source>
</evidence>
<evidence type="ECO:0000313" key="3">
    <source>
        <dbReference type="Proteomes" id="UP000070121"/>
    </source>
</evidence>
<feature type="region of interest" description="Disordered" evidence="1">
    <location>
        <begin position="1"/>
        <end position="163"/>
    </location>
</feature>
<reference evidence="2 3" key="1">
    <citation type="submission" date="2014-02" db="EMBL/GenBank/DDBJ databases">
        <title>The genome sequence of Colletotrichum salicis CBS 607.94.</title>
        <authorList>
            <person name="Baroncelli R."/>
            <person name="Thon M.R."/>
        </authorList>
    </citation>
    <scope>NUCLEOTIDE SEQUENCE [LARGE SCALE GENOMIC DNA]</scope>
    <source>
        <strain evidence="2 3">CBS 607.94</strain>
    </source>
</reference>
<feature type="compositionally biased region" description="Polar residues" evidence="1">
    <location>
        <begin position="23"/>
        <end position="49"/>
    </location>
</feature>
<protein>
    <submittedName>
        <fullName evidence="2">Uncharacterized protein</fullName>
    </submittedName>
</protein>
<organism evidence="2 3">
    <name type="scientific">Colletotrichum salicis</name>
    <dbReference type="NCBI Taxonomy" id="1209931"/>
    <lineage>
        <taxon>Eukaryota</taxon>
        <taxon>Fungi</taxon>
        <taxon>Dikarya</taxon>
        <taxon>Ascomycota</taxon>
        <taxon>Pezizomycotina</taxon>
        <taxon>Sordariomycetes</taxon>
        <taxon>Hypocreomycetidae</taxon>
        <taxon>Glomerellales</taxon>
        <taxon>Glomerellaceae</taxon>
        <taxon>Colletotrichum</taxon>
        <taxon>Colletotrichum acutatum species complex</taxon>
    </lineage>
</organism>
<dbReference type="AlphaFoldDB" id="A0A135UW03"/>
<comment type="caution">
    <text evidence="2">The sequence shown here is derived from an EMBL/GenBank/DDBJ whole genome shotgun (WGS) entry which is preliminary data.</text>
</comment>